<dbReference type="AlphaFoldDB" id="A0A7Y6NPU2"/>
<dbReference type="EMBL" id="JABWMJ010000007">
    <property type="protein sequence ID" value="NUZ07138.1"/>
    <property type="molecule type" value="Genomic_DNA"/>
</dbReference>
<dbReference type="SUPFAM" id="SSF55083">
    <property type="entry name" value="6-hydroxymethyl-7,8-dihydropterin pyrophosphokinase, HPPK"/>
    <property type="match status" value="1"/>
</dbReference>
<dbReference type="PANTHER" id="PTHR43071">
    <property type="entry name" value="2-AMINO-4-HYDROXY-6-HYDROXYMETHYLDIHYDROPTERIDINE PYROPHOSPHOKINASE"/>
    <property type="match status" value="1"/>
</dbReference>
<proteinExistence type="inferred from homology"/>
<dbReference type="Pfam" id="PF01288">
    <property type="entry name" value="HPPK"/>
    <property type="match status" value="1"/>
</dbReference>
<evidence type="ECO:0000256" key="10">
    <source>
        <dbReference type="ARBA" id="ARBA00029409"/>
    </source>
</evidence>
<evidence type="ECO:0000256" key="9">
    <source>
        <dbReference type="ARBA" id="ARBA00022909"/>
    </source>
</evidence>
<evidence type="ECO:0000256" key="5">
    <source>
        <dbReference type="ARBA" id="ARBA00022679"/>
    </source>
</evidence>
<dbReference type="GO" id="GO:0046654">
    <property type="term" value="P:tetrahydrofolate biosynthetic process"/>
    <property type="evidence" value="ECO:0007669"/>
    <property type="project" value="UniProtKB-UniPathway"/>
</dbReference>
<dbReference type="PANTHER" id="PTHR43071:SF1">
    <property type="entry name" value="2-AMINO-4-HYDROXY-6-HYDROXYMETHYLDIHYDROPTERIDINE PYROPHOSPHOKINASE"/>
    <property type="match status" value="1"/>
</dbReference>
<evidence type="ECO:0000313" key="14">
    <source>
        <dbReference type="EMBL" id="NUZ07138.1"/>
    </source>
</evidence>
<evidence type="ECO:0000313" key="15">
    <source>
        <dbReference type="Proteomes" id="UP000529637"/>
    </source>
</evidence>
<sequence>MAAASRLSSATPAAWRVARREAVHRRTRGPEPMPALNDRAAAGALAYVGLGANLGDAAATLNAARQAIAALAGTELVAASSSYRSAPLDASGPDYLNAVVAIRTRLAPLDLLGALQDIEARHGRERPYRHAPRTLDLDLLLYGATVLSSPVLTLPHPRLHERAFVLRPLAELAPALEVEGHGAVTELLEQVAGQRVERLA</sequence>
<keyword evidence="5 14" id="KW-0808">Transferase</keyword>
<dbReference type="Proteomes" id="UP000529637">
    <property type="component" value="Unassembled WGS sequence"/>
</dbReference>
<comment type="caution">
    <text evidence="14">The sequence shown here is derived from an EMBL/GenBank/DDBJ whole genome shotgun (WGS) entry which is preliminary data.</text>
</comment>
<dbReference type="GO" id="GO:0003848">
    <property type="term" value="F:2-amino-4-hydroxy-6-hydroxymethyldihydropteridine diphosphokinase activity"/>
    <property type="evidence" value="ECO:0007669"/>
    <property type="project" value="UniProtKB-EC"/>
</dbReference>
<dbReference type="GO" id="GO:0046656">
    <property type="term" value="P:folic acid biosynthetic process"/>
    <property type="evidence" value="ECO:0007669"/>
    <property type="project" value="UniProtKB-KW"/>
</dbReference>
<comment type="function">
    <text evidence="10">Catalyzes the transfer of pyrophosphate from adenosine triphosphate (ATP) to 6-hydroxymethyl-7,8-dihydropterin, an enzymatic step in folate biosynthesis pathway.</text>
</comment>
<dbReference type="CDD" id="cd00483">
    <property type="entry name" value="HPPK"/>
    <property type="match status" value="1"/>
</dbReference>
<keyword evidence="7 14" id="KW-0418">Kinase</keyword>
<keyword evidence="15" id="KW-1185">Reference proteome</keyword>
<dbReference type="UniPathway" id="UPA00077">
    <property type="reaction ID" value="UER00155"/>
</dbReference>
<organism evidence="14 15">
    <name type="scientific">Piscinibacter koreensis</name>
    <dbReference type="NCBI Taxonomy" id="2742824"/>
    <lineage>
        <taxon>Bacteria</taxon>
        <taxon>Pseudomonadati</taxon>
        <taxon>Pseudomonadota</taxon>
        <taxon>Betaproteobacteria</taxon>
        <taxon>Burkholderiales</taxon>
        <taxon>Sphaerotilaceae</taxon>
        <taxon>Piscinibacter</taxon>
    </lineage>
</organism>
<keyword evidence="9" id="KW-0289">Folate biosynthesis</keyword>
<dbReference type="NCBIfam" id="TIGR01498">
    <property type="entry name" value="folK"/>
    <property type="match status" value="1"/>
</dbReference>
<evidence type="ECO:0000256" key="1">
    <source>
        <dbReference type="ARBA" id="ARBA00005051"/>
    </source>
</evidence>
<evidence type="ECO:0000256" key="4">
    <source>
        <dbReference type="ARBA" id="ARBA00016218"/>
    </source>
</evidence>
<dbReference type="Gene3D" id="3.30.70.560">
    <property type="entry name" value="7,8-Dihydro-6-hydroxymethylpterin-pyrophosphokinase HPPK"/>
    <property type="match status" value="1"/>
</dbReference>
<protein>
    <recommendedName>
        <fullName evidence="4">2-amino-4-hydroxy-6-hydroxymethyldihydropteridine pyrophosphokinase</fullName>
        <ecNumber evidence="3">2.7.6.3</ecNumber>
    </recommendedName>
    <alternativeName>
        <fullName evidence="11">6-hydroxymethyl-7,8-dihydropterin pyrophosphokinase</fullName>
    </alternativeName>
    <alternativeName>
        <fullName evidence="12">7,8-dihydro-6-hydroxymethylpterin-pyrophosphokinase</fullName>
    </alternativeName>
</protein>
<accession>A0A7Y6NPU2</accession>
<dbReference type="GO" id="GO:0016301">
    <property type="term" value="F:kinase activity"/>
    <property type="evidence" value="ECO:0007669"/>
    <property type="project" value="UniProtKB-KW"/>
</dbReference>
<comment type="similarity">
    <text evidence="2">Belongs to the HPPK family.</text>
</comment>
<evidence type="ECO:0000256" key="8">
    <source>
        <dbReference type="ARBA" id="ARBA00022840"/>
    </source>
</evidence>
<evidence type="ECO:0000256" key="12">
    <source>
        <dbReference type="ARBA" id="ARBA00033413"/>
    </source>
</evidence>
<dbReference type="InterPro" id="IPR000550">
    <property type="entry name" value="Hppk"/>
</dbReference>
<comment type="pathway">
    <text evidence="1">Cofactor biosynthesis; tetrahydrofolate biosynthesis; 2-amino-4-hydroxy-6-hydroxymethyl-7,8-dihydropteridine diphosphate from 7,8-dihydroneopterin triphosphate: step 4/4.</text>
</comment>
<evidence type="ECO:0000259" key="13">
    <source>
        <dbReference type="PROSITE" id="PS00794"/>
    </source>
</evidence>
<name>A0A7Y6NPU2_9BURK</name>
<evidence type="ECO:0000256" key="3">
    <source>
        <dbReference type="ARBA" id="ARBA00013253"/>
    </source>
</evidence>
<reference evidence="14 15" key="1">
    <citation type="submission" date="2020-06" db="EMBL/GenBank/DDBJ databases">
        <title>Schlegella sp. ID0723 isolated from air conditioner.</title>
        <authorList>
            <person name="Kim D.Y."/>
            <person name="Kim D.-U."/>
        </authorList>
    </citation>
    <scope>NUCLEOTIDE SEQUENCE [LARGE SCALE GENOMIC DNA]</scope>
    <source>
        <strain evidence="14 15">ID0723</strain>
    </source>
</reference>
<feature type="domain" description="7,8-dihydro-6-hydroxymethylpterin-pyrophosphokinase" evidence="13">
    <location>
        <begin position="129"/>
        <end position="140"/>
    </location>
</feature>
<gene>
    <name evidence="14" type="primary">folK</name>
    <name evidence="14" type="ORF">HQN59_15350</name>
</gene>
<evidence type="ECO:0000256" key="7">
    <source>
        <dbReference type="ARBA" id="ARBA00022777"/>
    </source>
</evidence>
<evidence type="ECO:0000256" key="11">
    <source>
        <dbReference type="ARBA" id="ARBA00029766"/>
    </source>
</evidence>
<keyword evidence="8" id="KW-0067">ATP-binding</keyword>
<dbReference type="EC" id="2.7.6.3" evidence="3"/>
<evidence type="ECO:0000256" key="2">
    <source>
        <dbReference type="ARBA" id="ARBA00005810"/>
    </source>
</evidence>
<evidence type="ECO:0000256" key="6">
    <source>
        <dbReference type="ARBA" id="ARBA00022741"/>
    </source>
</evidence>
<dbReference type="PROSITE" id="PS00794">
    <property type="entry name" value="HPPK"/>
    <property type="match status" value="1"/>
</dbReference>
<dbReference type="GO" id="GO:0005524">
    <property type="term" value="F:ATP binding"/>
    <property type="evidence" value="ECO:0007669"/>
    <property type="project" value="UniProtKB-KW"/>
</dbReference>
<keyword evidence="6" id="KW-0547">Nucleotide-binding</keyword>
<dbReference type="InterPro" id="IPR035907">
    <property type="entry name" value="Hppk_sf"/>
</dbReference>